<sequence length="189" mass="19815">MRSIVVAALFAASAATPALAQDRAPFTGPRVEGLAGWDRVQNNGHDDGVHYGLGAGYDFQAGGALVGIEAEAADSSVKQCAGSRTVADPRVCAKTGRDLYVGGRLGTVVGGRTLLYAKGGYTNAQAKLTSNDGTTQTTLGKTNLDGYRVGAGAEYAIGQNSYVKTEYRYSNYENGFSRHQVVAGFGFRF</sequence>
<keyword evidence="2 5" id="KW-0732">Signal</keyword>
<dbReference type="PANTHER" id="PTHR34001:SF3">
    <property type="entry name" value="BLL7405 PROTEIN"/>
    <property type="match status" value="1"/>
</dbReference>
<dbReference type="AlphaFoldDB" id="A0A2A4G0L9"/>
<dbReference type="RefSeq" id="WP_066960172.1">
    <property type="nucleotide sequence ID" value="NZ_CP023449.1"/>
</dbReference>
<evidence type="ECO:0000259" key="6">
    <source>
        <dbReference type="Pfam" id="PF13505"/>
    </source>
</evidence>
<evidence type="ECO:0000313" key="7">
    <source>
        <dbReference type="EMBL" id="PCE43543.1"/>
    </source>
</evidence>
<comment type="similarity">
    <text evidence="4">Belongs to the Omp25/RopB family.</text>
</comment>
<reference evidence="7 8" key="1">
    <citation type="submission" date="2017-09" db="EMBL/GenBank/DDBJ databases">
        <title>The Catabolism of 3,6-Dichlorosalicylic acid is Initiated by the Cytochrome P450 Monooxygenase DsmABC in Rhizorhabdus dicambivorans Ndbn-20.</title>
        <authorList>
            <person name="Na L."/>
        </authorList>
    </citation>
    <scope>NUCLEOTIDE SEQUENCE [LARGE SCALE GENOMIC DNA]</scope>
    <source>
        <strain evidence="7 8">Ndbn-20m</strain>
    </source>
</reference>
<organism evidence="7 8">
    <name type="scientific">Rhizorhabdus dicambivorans</name>
    <dbReference type="NCBI Taxonomy" id="1850238"/>
    <lineage>
        <taxon>Bacteria</taxon>
        <taxon>Pseudomonadati</taxon>
        <taxon>Pseudomonadota</taxon>
        <taxon>Alphaproteobacteria</taxon>
        <taxon>Sphingomonadales</taxon>
        <taxon>Sphingomonadaceae</taxon>
        <taxon>Rhizorhabdus</taxon>
    </lineage>
</organism>
<evidence type="ECO:0000256" key="1">
    <source>
        <dbReference type="ARBA" id="ARBA00004370"/>
    </source>
</evidence>
<accession>A0A2A4G0L9</accession>
<feature type="chain" id="PRO_5013331416" evidence="5">
    <location>
        <begin position="21"/>
        <end position="189"/>
    </location>
</feature>
<dbReference type="Proteomes" id="UP000218934">
    <property type="component" value="Unassembled WGS sequence"/>
</dbReference>
<name>A0A2A4G0L9_9SPHN</name>
<dbReference type="PANTHER" id="PTHR34001">
    <property type="entry name" value="BLL7405 PROTEIN"/>
    <property type="match status" value="1"/>
</dbReference>
<protein>
    <submittedName>
        <fullName evidence="7">Porin family protein</fullName>
    </submittedName>
</protein>
<keyword evidence="8" id="KW-1185">Reference proteome</keyword>
<dbReference type="InterPro" id="IPR027385">
    <property type="entry name" value="Beta-barrel_OMP"/>
</dbReference>
<evidence type="ECO:0000256" key="2">
    <source>
        <dbReference type="ARBA" id="ARBA00022729"/>
    </source>
</evidence>
<evidence type="ECO:0000256" key="3">
    <source>
        <dbReference type="ARBA" id="ARBA00023136"/>
    </source>
</evidence>
<evidence type="ECO:0000256" key="4">
    <source>
        <dbReference type="ARBA" id="ARBA00038306"/>
    </source>
</evidence>
<keyword evidence="3" id="KW-0472">Membrane</keyword>
<dbReference type="OrthoDB" id="8222426at2"/>
<gene>
    <name evidence="7" type="ORF">COO09_04360</name>
</gene>
<dbReference type="Gene3D" id="2.40.160.20">
    <property type="match status" value="1"/>
</dbReference>
<dbReference type="InterPro" id="IPR051692">
    <property type="entry name" value="OMP-like"/>
</dbReference>
<dbReference type="InterPro" id="IPR011250">
    <property type="entry name" value="OMP/PagP_B-barrel"/>
</dbReference>
<dbReference type="SUPFAM" id="SSF56925">
    <property type="entry name" value="OMPA-like"/>
    <property type="match status" value="1"/>
</dbReference>
<feature type="signal peptide" evidence="5">
    <location>
        <begin position="1"/>
        <end position="20"/>
    </location>
</feature>
<dbReference type="GO" id="GO:0016020">
    <property type="term" value="C:membrane"/>
    <property type="evidence" value="ECO:0007669"/>
    <property type="project" value="UniProtKB-SubCell"/>
</dbReference>
<comment type="subcellular location">
    <subcellularLocation>
        <location evidence="1">Membrane</location>
    </subcellularLocation>
</comment>
<proteinExistence type="inferred from homology"/>
<dbReference type="Pfam" id="PF13505">
    <property type="entry name" value="OMP_b-brl"/>
    <property type="match status" value="1"/>
</dbReference>
<evidence type="ECO:0000313" key="8">
    <source>
        <dbReference type="Proteomes" id="UP000218934"/>
    </source>
</evidence>
<comment type="caution">
    <text evidence="7">The sequence shown here is derived from an EMBL/GenBank/DDBJ whole genome shotgun (WGS) entry which is preliminary data.</text>
</comment>
<dbReference type="EMBL" id="NWUF01000003">
    <property type="protein sequence ID" value="PCE43543.1"/>
    <property type="molecule type" value="Genomic_DNA"/>
</dbReference>
<feature type="domain" description="Outer membrane protein beta-barrel" evidence="6">
    <location>
        <begin position="8"/>
        <end position="189"/>
    </location>
</feature>
<evidence type="ECO:0000256" key="5">
    <source>
        <dbReference type="SAM" id="SignalP"/>
    </source>
</evidence>
<dbReference type="KEGG" id="rdi:CMV14_02040"/>